<accession>A0A2P2FF39</accession>
<dbReference type="GO" id="GO:0003677">
    <property type="term" value="F:DNA binding"/>
    <property type="evidence" value="ECO:0007669"/>
    <property type="project" value="UniProtKB-UniRule"/>
</dbReference>
<feature type="DNA-binding region" description="OmpR/PhoB-type" evidence="5">
    <location>
        <begin position="1"/>
        <end position="96"/>
    </location>
</feature>
<dbReference type="PROSITE" id="PS00622">
    <property type="entry name" value="HTH_LUXR_1"/>
    <property type="match status" value="1"/>
</dbReference>
<dbReference type="SMART" id="SM00862">
    <property type="entry name" value="Trans_reg_C"/>
    <property type="match status" value="1"/>
</dbReference>
<dbReference type="PANTHER" id="PTHR35807:SF1">
    <property type="entry name" value="TRANSCRIPTIONAL REGULATOR REDD"/>
    <property type="match status" value="1"/>
</dbReference>
<dbReference type="InterPro" id="IPR027417">
    <property type="entry name" value="P-loop_NTPase"/>
</dbReference>
<feature type="domain" description="HTH luxR-type" evidence="6">
    <location>
        <begin position="1138"/>
        <end position="1202"/>
    </location>
</feature>
<evidence type="ECO:0000259" key="6">
    <source>
        <dbReference type="PROSITE" id="PS50043"/>
    </source>
</evidence>
<dbReference type="GO" id="GO:0000160">
    <property type="term" value="P:phosphorelay signal transduction system"/>
    <property type="evidence" value="ECO:0007669"/>
    <property type="project" value="InterPro"/>
</dbReference>
<dbReference type="PROSITE" id="PS51755">
    <property type="entry name" value="OMPR_PHOB"/>
    <property type="match status" value="1"/>
</dbReference>
<feature type="domain" description="OmpR/PhoB-type" evidence="7">
    <location>
        <begin position="1"/>
        <end position="96"/>
    </location>
</feature>
<dbReference type="Pfam" id="PF00196">
    <property type="entry name" value="GerE"/>
    <property type="match status" value="1"/>
</dbReference>
<dbReference type="InterPro" id="IPR005158">
    <property type="entry name" value="BTAD"/>
</dbReference>
<dbReference type="CDD" id="cd06170">
    <property type="entry name" value="LuxR_C_like"/>
    <property type="match status" value="1"/>
</dbReference>
<evidence type="ECO:0000256" key="2">
    <source>
        <dbReference type="ARBA" id="ARBA00023015"/>
    </source>
</evidence>
<keyword evidence="3 5" id="KW-0238">DNA-binding</keyword>
<dbReference type="Proteomes" id="UP000256220">
    <property type="component" value="Unassembled WGS sequence"/>
</dbReference>
<dbReference type="InterPro" id="IPR011990">
    <property type="entry name" value="TPR-like_helical_dom_sf"/>
</dbReference>
<dbReference type="InterPro" id="IPR001867">
    <property type="entry name" value="OmpR/PhoB-type_DNA-bd"/>
</dbReference>
<comment type="caution">
    <text evidence="8">The sequence shown here is derived from an EMBL/GenBank/DDBJ whole genome shotgun (WGS) entry which is preliminary data.</text>
</comment>
<evidence type="ECO:0000256" key="5">
    <source>
        <dbReference type="PROSITE-ProRule" id="PRU01091"/>
    </source>
</evidence>
<comment type="similarity">
    <text evidence="1">Belongs to the AfsR/DnrI/RedD regulatory family.</text>
</comment>
<evidence type="ECO:0000259" key="7">
    <source>
        <dbReference type="PROSITE" id="PS51755"/>
    </source>
</evidence>
<dbReference type="Gene3D" id="1.10.10.10">
    <property type="entry name" value="Winged helix-like DNA-binding domain superfamily/Winged helix DNA-binding domain"/>
    <property type="match status" value="2"/>
</dbReference>
<protein>
    <submittedName>
        <fullName evidence="8">SARP family transcriptional regulator</fullName>
    </submittedName>
</protein>
<dbReference type="GO" id="GO:0006355">
    <property type="term" value="P:regulation of DNA-templated transcription"/>
    <property type="evidence" value="ECO:0007669"/>
    <property type="project" value="InterPro"/>
</dbReference>
<evidence type="ECO:0000313" key="8">
    <source>
        <dbReference type="EMBL" id="KFU75338.1"/>
    </source>
</evidence>
<keyword evidence="4" id="KW-0804">Transcription</keyword>
<dbReference type="SMART" id="SM00421">
    <property type="entry name" value="HTH_LUXR"/>
    <property type="match status" value="1"/>
</dbReference>
<dbReference type="PROSITE" id="PS50043">
    <property type="entry name" value="HTH_LUXR_2"/>
    <property type="match status" value="1"/>
</dbReference>
<gene>
    <name evidence="8" type="ORF">BB31_42010</name>
</gene>
<proteinExistence type="inferred from homology"/>
<dbReference type="Pfam" id="PF00486">
    <property type="entry name" value="Trans_reg_C"/>
    <property type="match status" value="1"/>
</dbReference>
<dbReference type="SUPFAM" id="SSF46894">
    <property type="entry name" value="C-terminal effector domain of the bipartite response regulators"/>
    <property type="match status" value="2"/>
</dbReference>
<dbReference type="Pfam" id="PF13191">
    <property type="entry name" value="AAA_16"/>
    <property type="match status" value="1"/>
</dbReference>
<organism evidence="8 9">
    <name type="scientific">Amycolatopsis lurida NRRL 2430</name>
    <dbReference type="NCBI Taxonomy" id="1460371"/>
    <lineage>
        <taxon>Bacteria</taxon>
        <taxon>Bacillati</taxon>
        <taxon>Actinomycetota</taxon>
        <taxon>Actinomycetes</taxon>
        <taxon>Pseudonocardiales</taxon>
        <taxon>Pseudonocardiaceae</taxon>
        <taxon>Amycolatopsis</taxon>
    </lineage>
</organism>
<reference evidence="8 9" key="1">
    <citation type="journal article" date="2014" name="Genome Announc.">
        <title>Draft Genome Sequence of Amycolatopsis lurida NRRL 2430, Producer of the Glycopeptide Family Antibiotic Ristocetin.</title>
        <authorList>
            <person name="Kwun M.J."/>
            <person name="Hong H.J."/>
        </authorList>
    </citation>
    <scope>NUCLEOTIDE SEQUENCE [LARGE SCALE GENOMIC DNA]</scope>
    <source>
        <strain evidence="8 9">NRRL 2430</strain>
    </source>
</reference>
<dbReference type="CDD" id="cd15831">
    <property type="entry name" value="BTAD"/>
    <property type="match status" value="1"/>
</dbReference>
<dbReference type="SUPFAM" id="SSF48452">
    <property type="entry name" value="TPR-like"/>
    <property type="match status" value="1"/>
</dbReference>
<dbReference type="PRINTS" id="PR00038">
    <property type="entry name" value="HTHLUXR"/>
</dbReference>
<evidence type="ECO:0000313" key="9">
    <source>
        <dbReference type="Proteomes" id="UP000256220"/>
    </source>
</evidence>
<dbReference type="Gene3D" id="3.40.50.300">
    <property type="entry name" value="P-loop containing nucleotide triphosphate hydrolases"/>
    <property type="match status" value="1"/>
</dbReference>
<dbReference type="InterPro" id="IPR051677">
    <property type="entry name" value="AfsR-DnrI-RedD_regulator"/>
</dbReference>
<keyword evidence="2" id="KW-0805">Transcription regulation</keyword>
<evidence type="ECO:0000256" key="4">
    <source>
        <dbReference type="ARBA" id="ARBA00023163"/>
    </source>
</evidence>
<dbReference type="InterPro" id="IPR041664">
    <property type="entry name" value="AAA_16"/>
</dbReference>
<dbReference type="SMART" id="SM01043">
    <property type="entry name" value="BTAD"/>
    <property type="match status" value="1"/>
</dbReference>
<dbReference type="SUPFAM" id="SSF52540">
    <property type="entry name" value="P-loop containing nucleoside triphosphate hydrolases"/>
    <property type="match status" value="1"/>
</dbReference>
<dbReference type="InterPro" id="IPR000792">
    <property type="entry name" value="Tscrpt_reg_LuxR_C"/>
</dbReference>
<dbReference type="Gene3D" id="1.25.40.10">
    <property type="entry name" value="Tetratricopeptide repeat domain"/>
    <property type="match status" value="2"/>
</dbReference>
<keyword evidence="9" id="KW-1185">Reference proteome</keyword>
<dbReference type="InterPro" id="IPR016032">
    <property type="entry name" value="Sig_transdc_resp-reg_C-effctor"/>
</dbReference>
<dbReference type="EMBL" id="JFBM01000075">
    <property type="protein sequence ID" value="KFU75338.1"/>
    <property type="molecule type" value="Genomic_DNA"/>
</dbReference>
<dbReference type="AlphaFoldDB" id="A0A2P2FF39"/>
<evidence type="ECO:0000256" key="1">
    <source>
        <dbReference type="ARBA" id="ARBA00005820"/>
    </source>
</evidence>
<dbReference type="Pfam" id="PF03704">
    <property type="entry name" value="BTAD"/>
    <property type="match status" value="1"/>
</dbReference>
<dbReference type="InterPro" id="IPR036388">
    <property type="entry name" value="WH-like_DNA-bd_sf"/>
</dbReference>
<evidence type="ECO:0000256" key="3">
    <source>
        <dbReference type="ARBA" id="ARBA00023125"/>
    </source>
</evidence>
<name>A0A2P2FF39_AMYLU</name>
<sequence length="1202" mass="131169">MEVLGTLRAWLDEDELALGPARQRAVLVALATQAVTRPVSRAELIQMVWGETSPASADGSVHTYISGLRRILEPHRTRWSTGELLLSDAGGYRLRLDDEALDLQVFTHLCEQAESRWQDCDAAATVVLLDRALALWRGEAVSGVSGPYAESLRMKLTERRILAVELRAEALLSQGSHEGLIPELTVLVREHPLREPLWRLLMIALHHSGRTTEALETFRDAREVLRSELGIVPGTELTRTHQQILTNDPALARPVHETADQLLHVLPGRIVHSIAHRRGPFTCCGREPEIARLRQLVDGVLQGAGRTVWIEGEPGIGKSELLAGALADIDERGCHVAWAAASELGETFPLQVIIDCLGLRPDELPLATADVDPVALTADRVLRHVDQLCASAALVMVIDDLQWADEASVLIWNRLSVAARQLPLLLIAASRPAHRREDLAQVRRANELRGLELITLAPLPAAEVEDLIEDLIGGRPDENLRSLVDKAAGNPLYLREMTAALVRDNSVEIIDGVAKVRDGATLAVPESLLDAVAHTLTQLGDIAREAVRRAAVLGMEFGLAQVSATMGVLPSVLLSTFDEVMEMGIVVDSGMHLAFRHPLLRWTLYNEIPVSMRAEWHRRAAEALADTGAGVEHVAQQLVAVPAAVDDWVIDWLTDHHASLSTRAPSIAAVLLRRVLDECGADDPRRDVLLAANVIVLYRLGQEPLELAEEAMALSRDPARAAEIRHIAAAIAHSRGDTDRAIALLAENGSPATPPMWRERGRALLACFGRGSLDDLGRAKRKARRNYRSAQAAGEPFPIAHALQTLWLINSIERDHVGALHHIDRALETIEGRSDQAGLYFDLLDNRMFTLQNLDRLDEAQETLRTAWHAAADYSRPHGLQVSSAIYCYWTGSWDDALVELDSVTEDGPAITFHGLREPGPAALLLHGLAGLIHGRRGETEQAVAHLHVAEEHVAVTGAERENCDFLLVAQSLRAEQQGALEEAIDVLSPVLAPTYAPMMLRHQWLPRLCRLAREHGRDDIASHAVDICREEASKEVVPARATAAAHWCEALVSGNPEPLLQAVAHYGKVGRPTELASALADVAVLLAEAGQGEDAQRAADDALTHLDRLGAAWEVRHLGSRMRRFGIVSSESDGKGSTSDWSSLSPREREIADLLSQGRSNPEIAATLAIPRRTVQAHVTRVLSKVGLSARGGLAVRAEDE</sequence>
<dbReference type="PANTHER" id="PTHR35807">
    <property type="entry name" value="TRANSCRIPTIONAL REGULATOR REDD-RELATED"/>
    <property type="match status" value="1"/>
</dbReference>